<dbReference type="InterPro" id="IPR046824">
    <property type="entry name" value="Mss51-like_C"/>
</dbReference>
<keyword evidence="1" id="KW-0479">Metal-binding</keyword>
<accession>V2XUX0</accession>
<keyword evidence="2 4" id="KW-0863">Zinc-finger</keyword>
<dbReference type="PROSITE" id="PS01360">
    <property type="entry name" value="ZF_MYND_1"/>
    <property type="match status" value="1"/>
</dbReference>
<dbReference type="Gene3D" id="2.170.270.10">
    <property type="entry name" value="SET domain"/>
    <property type="match status" value="1"/>
</dbReference>
<dbReference type="PANTHER" id="PTHR47570:SF1">
    <property type="entry name" value="ZINC ION BINDING PROTEIN"/>
    <property type="match status" value="1"/>
</dbReference>
<dbReference type="GO" id="GO:0008270">
    <property type="term" value="F:zinc ion binding"/>
    <property type="evidence" value="ECO:0007669"/>
    <property type="project" value="UniProtKB-KW"/>
</dbReference>
<evidence type="ECO:0000259" key="5">
    <source>
        <dbReference type="PROSITE" id="PS50865"/>
    </source>
</evidence>
<evidence type="ECO:0000256" key="2">
    <source>
        <dbReference type="ARBA" id="ARBA00022771"/>
    </source>
</evidence>
<sequence>MDDLKFWALRTEQAQEIVVAEKMPIGHPLAASILNQDYSARPICAHCNLFIKPPRKALQCSGCRAIIYCGKECAKKRWKLNHSKHCAPNKRQMARIPMFRSIAESFPWGRIEKDGSLNLEIALGRFNVLGSACGFWSTPGGTSLHQFDGDLDMERLGGKVEPWFQESTIDFFNGKGLLESQIPGDEDGWKLPRDLIPYRNFSDRPYQRPPVIVTVFKGGVVDWDSWYKWRKLSKASPAALIMHFPLSVYQMLVHCLEVTSPTAGTESARKRLVVNLLGVEKELNFIPLFSELALLLPYHDIVLVMFGPAITQVLDKAHGNMSSLAAKTFTLRPVFEYCSPEECGHSSISIFLSDIPYWNKQDVPGFRTVDAIVVCNAGILCYSQWNDVILTSVKEGVPFAVTEYQEMNTECQREHVAQCYKDPLALTCELMPIEVNPFHRPGRNGNPSCFKTPNHSNGFTLVINSNKLFLEWTRKMGYSQETTDNLEAEMHSSMEKLEIK</sequence>
<dbReference type="EMBL" id="AWSO01000050">
    <property type="protein sequence ID" value="ESK96350.1"/>
    <property type="molecule type" value="Genomic_DNA"/>
</dbReference>
<evidence type="ECO:0000313" key="6">
    <source>
        <dbReference type="EMBL" id="ESK96350.1"/>
    </source>
</evidence>
<organism evidence="6 7">
    <name type="scientific">Moniliophthora roreri (strain MCA 2997)</name>
    <name type="common">Cocoa frosty pod rot fungus</name>
    <name type="synonym">Crinipellis roreri</name>
    <dbReference type="NCBI Taxonomy" id="1381753"/>
    <lineage>
        <taxon>Eukaryota</taxon>
        <taxon>Fungi</taxon>
        <taxon>Dikarya</taxon>
        <taxon>Basidiomycota</taxon>
        <taxon>Agaricomycotina</taxon>
        <taxon>Agaricomycetes</taxon>
        <taxon>Agaricomycetidae</taxon>
        <taxon>Agaricales</taxon>
        <taxon>Marasmiineae</taxon>
        <taxon>Marasmiaceae</taxon>
        <taxon>Moniliophthora</taxon>
    </lineage>
</organism>
<name>V2XUX0_MONRO</name>
<dbReference type="PANTHER" id="PTHR47570">
    <property type="entry name" value="ZINC ION BINDING PROTEIN"/>
    <property type="match status" value="1"/>
</dbReference>
<dbReference type="OrthoDB" id="432970at2759"/>
<evidence type="ECO:0000256" key="3">
    <source>
        <dbReference type="ARBA" id="ARBA00022833"/>
    </source>
</evidence>
<keyword evidence="7" id="KW-1185">Reference proteome</keyword>
<dbReference type="SUPFAM" id="SSF144232">
    <property type="entry name" value="HIT/MYND zinc finger-like"/>
    <property type="match status" value="1"/>
</dbReference>
<proteinExistence type="predicted"/>
<dbReference type="AlphaFoldDB" id="V2XUX0"/>
<keyword evidence="3" id="KW-0862">Zinc</keyword>
<dbReference type="Pfam" id="PF20179">
    <property type="entry name" value="MSS51_C"/>
    <property type="match status" value="1"/>
</dbReference>
<dbReference type="KEGG" id="mrr:Moror_7136"/>
<dbReference type="InterPro" id="IPR002893">
    <property type="entry name" value="Znf_MYND"/>
</dbReference>
<dbReference type="Proteomes" id="UP000017559">
    <property type="component" value="Unassembled WGS sequence"/>
</dbReference>
<dbReference type="PROSITE" id="PS50865">
    <property type="entry name" value="ZF_MYND_2"/>
    <property type="match status" value="1"/>
</dbReference>
<evidence type="ECO:0000313" key="7">
    <source>
        <dbReference type="Proteomes" id="UP000017559"/>
    </source>
</evidence>
<evidence type="ECO:0000256" key="1">
    <source>
        <dbReference type="ARBA" id="ARBA00022723"/>
    </source>
</evidence>
<feature type="domain" description="MYND-type" evidence="5">
    <location>
        <begin position="44"/>
        <end position="86"/>
    </location>
</feature>
<evidence type="ECO:0000256" key="4">
    <source>
        <dbReference type="PROSITE-ProRule" id="PRU00134"/>
    </source>
</evidence>
<dbReference type="InterPro" id="IPR046341">
    <property type="entry name" value="SET_dom_sf"/>
</dbReference>
<dbReference type="Pfam" id="PF01753">
    <property type="entry name" value="zf-MYND"/>
    <property type="match status" value="1"/>
</dbReference>
<comment type="caution">
    <text evidence="6">The sequence shown here is derived from an EMBL/GenBank/DDBJ whole genome shotgun (WGS) entry which is preliminary data.</text>
</comment>
<dbReference type="HOGENOM" id="CLU_043843_0_0_1"/>
<gene>
    <name evidence="6" type="ORF">Moror_7136</name>
</gene>
<reference evidence="6 7" key="1">
    <citation type="journal article" date="2014" name="BMC Genomics">
        <title>Genome and secretome analysis of the hemibiotrophic fungal pathogen, Moniliophthora roreri, which causes frosty pod rot disease of cacao: mechanisms of the biotrophic and necrotrophic phases.</title>
        <authorList>
            <person name="Meinhardt L.W."/>
            <person name="Costa G.G.L."/>
            <person name="Thomazella D.P.T."/>
            <person name="Teixeira P.J.P.L."/>
            <person name="Carazzolle M.F."/>
            <person name="Schuster S.C."/>
            <person name="Carlson J.E."/>
            <person name="Guiltinan M.J."/>
            <person name="Mieczkowski P."/>
            <person name="Farmer A."/>
            <person name="Ramaraj T."/>
            <person name="Crozier J."/>
            <person name="Davis R.E."/>
            <person name="Shao J."/>
            <person name="Melnick R.L."/>
            <person name="Pereira G.A.G."/>
            <person name="Bailey B.A."/>
        </authorList>
    </citation>
    <scope>NUCLEOTIDE SEQUENCE [LARGE SCALE GENOMIC DNA]</scope>
    <source>
        <strain evidence="6 7">MCA 2997</strain>
    </source>
</reference>
<protein>
    <recommendedName>
        <fullName evidence="5">MYND-type domain-containing protein</fullName>
    </recommendedName>
</protein>
<dbReference type="Gene3D" id="6.10.140.2220">
    <property type="match status" value="1"/>
</dbReference>